<feature type="transmembrane region" description="Helical" evidence="1">
    <location>
        <begin position="202"/>
        <end position="220"/>
    </location>
</feature>
<feature type="transmembrane region" description="Helical" evidence="1">
    <location>
        <begin position="161"/>
        <end position="182"/>
    </location>
</feature>
<organism evidence="2 3">
    <name type="scientific">Roridomyces roridus</name>
    <dbReference type="NCBI Taxonomy" id="1738132"/>
    <lineage>
        <taxon>Eukaryota</taxon>
        <taxon>Fungi</taxon>
        <taxon>Dikarya</taxon>
        <taxon>Basidiomycota</taxon>
        <taxon>Agaricomycotina</taxon>
        <taxon>Agaricomycetes</taxon>
        <taxon>Agaricomycetidae</taxon>
        <taxon>Agaricales</taxon>
        <taxon>Marasmiineae</taxon>
        <taxon>Mycenaceae</taxon>
        <taxon>Roridomyces</taxon>
    </lineage>
</organism>
<feature type="transmembrane region" description="Helical" evidence="1">
    <location>
        <begin position="232"/>
        <end position="250"/>
    </location>
</feature>
<gene>
    <name evidence="2" type="ORF">FB45DRAFT_930073</name>
</gene>
<keyword evidence="1" id="KW-1133">Transmembrane helix</keyword>
<feature type="transmembrane region" description="Helical" evidence="1">
    <location>
        <begin position="262"/>
        <end position="281"/>
    </location>
</feature>
<evidence type="ECO:0000313" key="2">
    <source>
        <dbReference type="EMBL" id="KAJ7620365.1"/>
    </source>
</evidence>
<protein>
    <submittedName>
        <fullName evidence="2">Uncharacterized protein</fullName>
    </submittedName>
</protein>
<keyword evidence="3" id="KW-1185">Reference proteome</keyword>
<reference evidence="2" key="1">
    <citation type="submission" date="2023-03" db="EMBL/GenBank/DDBJ databases">
        <title>Massive genome expansion in bonnet fungi (Mycena s.s.) driven by repeated elements and novel gene families across ecological guilds.</title>
        <authorList>
            <consortium name="Lawrence Berkeley National Laboratory"/>
            <person name="Harder C.B."/>
            <person name="Miyauchi S."/>
            <person name="Viragh M."/>
            <person name="Kuo A."/>
            <person name="Thoen E."/>
            <person name="Andreopoulos B."/>
            <person name="Lu D."/>
            <person name="Skrede I."/>
            <person name="Drula E."/>
            <person name="Henrissat B."/>
            <person name="Morin E."/>
            <person name="Kohler A."/>
            <person name="Barry K."/>
            <person name="LaButti K."/>
            <person name="Morin E."/>
            <person name="Salamov A."/>
            <person name="Lipzen A."/>
            <person name="Mereny Z."/>
            <person name="Hegedus B."/>
            <person name="Baldrian P."/>
            <person name="Stursova M."/>
            <person name="Weitz H."/>
            <person name="Taylor A."/>
            <person name="Grigoriev I.V."/>
            <person name="Nagy L.G."/>
            <person name="Martin F."/>
            <person name="Kauserud H."/>
        </authorList>
    </citation>
    <scope>NUCLEOTIDE SEQUENCE</scope>
    <source>
        <strain evidence="2">9284</strain>
    </source>
</reference>
<dbReference type="EMBL" id="JARKIF010000017">
    <property type="protein sequence ID" value="KAJ7620365.1"/>
    <property type="molecule type" value="Genomic_DNA"/>
</dbReference>
<proteinExistence type="predicted"/>
<name>A0AAD7BH70_9AGAR</name>
<feature type="transmembrane region" description="Helical" evidence="1">
    <location>
        <begin position="67"/>
        <end position="88"/>
    </location>
</feature>
<dbReference type="Proteomes" id="UP001221142">
    <property type="component" value="Unassembled WGS sequence"/>
</dbReference>
<evidence type="ECO:0000313" key="3">
    <source>
        <dbReference type="Proteomes" id="UP001221142"/>
    </source>
</evidence>
<evidence type="ECO:0000256" key="1">
    <source>
        <dbReference type="SAM" id="Phobius"/>
    </source>
</evidence>
<dbReference type="AlphaFoldDB" id="A0AAD7BH70"/>
<comment type="caution">
    <text evidence="2">The sequence shown here is derived from an EMBL/GenBank/DDBJ whole genome shotgun (WGS) entry which is preliminary data.</text>
</comment>
<sequence length="297" mass="31837">IHIAYVPIVIVCIAVAMKLQDMATFQPPMGLLMAEYIKSCPGYGTGAINNFLCIIEPLFKDLVTNEIGKAFLTAFGTSGVVMSTHLLLRGGRSDASLFFSPLITTAVVLAGQVLGAGFVQLALVPLFLVVSKASPHLAAPLRHYPRLRSGVPPSNPAWVQINYAFQAFPILFLPLFLLSFIPTSKSEPTPTLGVSALTFLKFIYAPLWCGTLAQGFAAYLRAGEPFTPPCFFMALDLSAFVLSFVGMYAVDAVAGDAPMGVARMFGGLLVFGPASTMAAYFGEQERVLVEQVGKRRA</sequence>
<feature type="non-terminal residue" evidence="2">
    <location>
        <position position="297"/>
    </location>
</feature>
<keyword evidence="1" id="KW-0472">Membrane</keyword>
<keyword evidence="1" id="KW-0812">Transmembrane</keyword>
<accession>A0AAD7BH70</accession>
<feature type="transmembrane region" description="Helical" evidence="1">
    <location>
        <begin position="95"/>
        <end position="115"/>
    </location>
</feature>